<protein>
    <submittedName>
        <fullName evidence="1">Uncharacterized protein</fullName>
    </submittedName>
</protein>
<dbReference type="Proteomes" id="UP000279600">
    <property type="component" value="Chromosome"/>
</dbReference>
<dbReference type="PROSITE" id="PS51257">
    <property type="entry name" value="PROKAR_LIPOPROTEIN"/>
    <property type="match status" value="1"/>
</dbReference>
<dbReference type="RefSeq" id="WP_126446892.1">
    <property type="nucleotide sequence ID" value="NZ_CP034549.1"/>
</dbReference>
<dbReference type="AlphaFoldDB" id="A0A3S9MXE6"/>
<dbReference type="KEGG" id="noj:EJ995_06755"/>
<accession>A0A3S9MXE6</accession>
<evidence type="ECO:0000313" key="2">
    <source>
        <dbReference type="Proteomes" id="UP000279600"/>
    </source>
</evidence>
<reference evidence="1 2" key="1">
    <citation type="submission" date="2018-12" db="EMBL/GenBank/DDBJ databases">
        <title>Complete genome of Nonlabens sp. MJ115.</title>
        <authorList>
            <person name="Choi H.S."/>
            <person name="Jung J."/>
        </authorList>
    </citation>
    <scope>NUCLEOTIDE SEQUENCE [LARGE SCALE GENOMIC DNA]</scope>
    <source>
        <strain evidence="1 2">MJ115</strain>
    </source>
</reference>
<keyword evidence="2" id="KW-1185">Reference proteome</keyword>
<name>A0A3S9MXE6_9FLAO</name>
<proteinExistence type="predicted"/>
<dbReference type="OrthoDB" id="876977at2"/>
<dbReference type="EMBL" id="CP034549">
    <property type="protein sequence ID" value="AZQ43946.1"/>
    <property type="molecule type" value="Genomic_DNA"/>
</dbReference>
<organism evidence="1 2">
    <name type="scientific">Nonlabens ponticola</name>
    <dbReference type="NCBI Taxonomy" id="2496866"/>
    <lineage>
        <taxon>Bacteria</taxon>
        <taxon>Pseudomonadati</taxon>
        <taxon>Bacteroidota</taxon>
        <taxon>Flavobacteriia</taxon>
        <taxon>Flavobacteriales</taxon>
        <taxon>Flavobacteriaceae</taxon>
        <taxon>Nonlabens</taxon>
    </lineage>
</organism>
<evidence type="ECO:0000313" key="1">
    <source>
        <dbReference type="EMBL" id="AZQ43946.1"/>
    </source>
</evidence>
<gene>
    <name evidence="1" type="ORF">EJ995_06755</name>
</gene>
<sequence>MKKFSIILFIYFFGSIMSCCSNGGTITTITIESVYSELYFYEEPEEDGRRINPEIEELLAIIIDADSVSQEVDIVANFSNMDTAMACDDGDSFRVTNLIDSVQVFTIYDFDQNHPAGTSVNDILQKFGNPENVAGLQIIDLEDDFYRFKFLSQPQNDSIQFLIRCRITERGRTETNTQLIITE</sequence>